<feature type="region of interest" description="Disordered" evidence="1">
    <location>
        <begin position="180"/>
        <end position="199"/>
    </location>
</feature>
<dbReference type="EMBL" id="CAVMBE010000085">
    <property type="protein sequence ID" value="CAK4033427.1"/>
    <property type="molecule type" value="Genomic_DNA"/>
</dbReference>
<protein>
    <recommendedName>
        <fullName evidence="3">Biotin-protein ligase N-terminal domain-containing protein</fullName>
    </recommendedName>
</protein>
<dbReference type="InterPro" id="IPR019197">
    <property type="entry name" value="Biotin-prot_ligase_N"/>
</dbReference>
<dbReference type="InterPro" id="IPR029062">
    <property type="entry name" value="Class_I_gatase-like"/>
</dbReference>
<evidence type="ECO:0000313" key="4">
    <source>
        <dbReference type="EMBL" id="CAK4033427.1"/>
    </source>
</evidence>
<dbReference type="Proteomes" id="UP001296104">
    <property type="component" value="Unassembled WGS sequence"/>
</dbReference>
<reference evidence="4" key="1">
    <citation type="submission" date="2023-11" db="EMBL/GenBank/DDBJ databases">
        <authorList>
            <person name="Alioto T."/>
            <person name="Alioto T."/>
            <person name="Gomez Garrido J."/>
        </authorList>
    </citation>
    <scope>NUCLEOTIDE SEQUENCE</scope>
</reference>
<name>A0AAI9EEG2_9PEZI</name>
<evidence type="ECO:0000256" key="1">
    <source>
        <dbReference type="SAM" id="MobiDB-lite"/>
    </source>
</evidence>
<evidence type="ECO:0000259" key="3">
    <source>
        <dbReference type="Pfam" id="PF09825"/>
    </source>
</evidence>
<dbReference type="Pfam" id="PF09825">
    <property type="entry name" value="BPL_N"/>
    <property type="match status" value="1"/>
</dbReference>
<sequence>MSEEPRKSSSPSIYIIDMKNSRGGDGHGIEWFPYIAFAMTFVLILALVLALTLRHTSAAAAAVPHRHDNNKHGHLKALVYRGPASCDGCPEAVANLLTSSPENIRVAYVGPKEKTKLTRDALSKVDIYAQPGGGDLDEAWPHLHSSKSTIRKFVQNGGRYIGFCLGAYLAGHGPGFDLLHPKDDTDQEVKQPDSQVKDEEKDTIIQVDWDFSNGTKAKGRWMYFQDGAVIELEHGSKAKVLGRYSSNGNPAATLNKFGKGWVGVIGPHPEADQSWYDSYGISNPDGIHFDIGYDFLGTVVNAGR</sequence>
<keyword evidence="2" id="KW-0812">Transmembrane</keyword>
<keyword evidence="2" id="KW-1133">Transmembrane helix</keyword>
<feature type="domain" description="Biotin-protein ligase N-terminal" evidence="3">
    <location>
        <begin position="77"/>
        <end position="177"/>
    </location>
</feature>
<dbReference type="AlphaFoldDB" id="A0AAI9EEG2"/>
<organism evidence="4 5">
    <name type="scientific">Lecanosticta acicola</name>
    <dbReference type="NCBI Taxonomy" id="111012"/>
    <lineage>
        <taxon>Eukaryota</taxon>
        <taxon>Fungi</taxon>
        <taxon>Dikarya</taxon>
        <taxon>Ascomycota</taxon>
        <taxon>Pezizomycotina</taxon>
        <taxon>Dothideomycetes</taxon>
        <taxon>Dothideomycetidae</taxon>
        <taxon>Mycosphaerellales</taxon>
        <taxon>Mycosphaerellaceae</taxon>
        <taxon>Lecanosticta</taxon>
    </lineage>
</organism>
<gene>
    <name evidence="4" type="ORF">LECACI_7A008585</name>
</gene>
<comment type="caution">
    <text evidence="4">The sequence shown here is derived from an EMBL/GenBank/DDBJ whole genome shotgun (WGS) entry which is preliminary data.</text>
</comment>
<keyword evidence="2" id="KW-0472">Membrane</keyword>
<accession>A0AAI9EEG2</accession>
<keyword evidence="5" id="KW-1185">Reference proteome</keyword>
<evidence type="ECO:0000313" key="5">
    <source>
        <dbReference type="Proteomes" id="UP001296104"/>
    </source>
</evidence>
<feature type="transmembrane region" description="Helical" evidence="2">
    <location>
        <begin position="31"/>
        <end position="53"/>
    </location>
</feature>
<proteinExistence type="predicted"/>
<dbReference type="SUPFAM" id="SSF52317">
    <property type="entry name" value="Class I glutamine amidotransferase-like"/>
    <property type="match status" value="1"/>
</dbReference>
<evidence type="ECO:0000256" key="2">
    <source>
        <dbReference type="SAM" id="Phobius"/>
    </source>
</evidence>
<dbReference type="Gene3D" id="3.40.50.880">
    <property type="match status" value="1"/>
</dbReference>